<dbReference type="SUPFAM" id="SSF57196">
    <property type="entry name" value="EGF/Laminin"/>
    <property type="match status" value="1"/>
</dbReference>
<evidence type="ECO:0000256" key="5">
    <source>
        <dbReference type="SAM" id="MobiDB-lite"/>
    </source>
</evidence>
<proteinExistence type="predicted"/>
<evidence type="ECO:0000256" key="2">
    <source>
        <dbReference type="ARBA" id="ARBA00023292"/>
    </source>
</evidence>
<dbReference type="PRINTS" id="PR00011">
    <property type="entry name" value="EGFLAMININ"/>
</dbReference>
<feature type="disulfide bond" evidence="3">
    <location>
        <begin position="119"/>
        <end position="128"/>
    </location>
</feature>
<dbReference type="OMA" id="RCRENTH"/>
<evidence type="ECO:0000313" key="9">
    <source>
        <dbReference type="RefSeq" id="XP_035684867.1"/>
    </source>
</evidence>
<evidence type="ECO:0000256" key="1">
    <source>
        <dbReference type="ARBA" id="ARBA00023157"/>
    </source>
</evidence>
<feature type="domain" description="Laminin EGF-like" evidence="7">
    <location>
        <begin position="49"/>
        <end position="97"/>
    </location>
</feature>
<feature type="coiled-coil region" evidence="4">
    <location>
        <begin position="196"/>
        <end position="223"/>
    </location>
</feature>
<accession>A0A9J7LLP7</accession>
<comment type="caution">
    <text evidence="3">Lacks conserved residue(s) required for the propagation of feature annotation.</text>
</comment>
<dbReference type="PROSITE" id="PS50027">
    <property type="entry name" value="EGF_LAM_2"/>
    <property type="match status" value="2"/>
</dbReference>
<protein>
    <submittedName>
        <fullName evidence="9">Laminin subunit gamma-1-like</fullName>
    </submittedName>
</protein>
<dbReference type="PANTHER" id="PTHR10574">
    <property type="entry name" value="NETRIN/LAMININ-RELATED"/>
    <property type="match status" value="1"/>
</dbReference>
<evidence type="ECO:0000256" key="3">
    <source>
        <dbReference type="PROSITE-ProRule" id="PRU00460"/>
    </source>
</evidence>
<evidence type="ECO:0000259" key="7">
    <source>
        <dbReference type="PROSITE" id="PS50027"/>
    </source>
</evidence>
<dbReference type="KEGG" id="bfo:118421614"/>
<dbReference type="GeneID" id="118421614"/>
<feature type="domain" description="Laminin EGF-like" evidence="7">
    <location>
        <begin position="98"/>
        <end position="145"/>
    </location>
</feature>
<keyword evidence="4" id="KW-0175">Coiled coil</keyword>
<dbReference type="RefSeq" id="XP_035684867.1">
    <property type="nucleotide sequence ID" value="XM_035828974.1"/>
</dbReference>
<feature type="compositionally biased region" description="Basic and acidic residues" evidence="5">
    <location>
        <begin position="583"/>
        <end position="600"/>
    </location>
</feature>
<reference evidence="9" key="2">
    <citation type="submission" date="2025-08" db="UniProtKB">
        <authorList>
            <consortium name="RefSeq"/>
        </authorList>
    </citation>
    <scope>IDENTIFICATION</scope>
    <source>
        <strain evidence="9">S238N-H82</strain>
        <tissue evidence="9">Testes</tissue>
    </source>
</reference>
<dbReference type="SMART" id="SM00180">
    <property type="entry name" value="EGF_Lam"/>
    <property type="match status" value="3"/>
</dbReference>
<feature type="region of interest" description="Disordered" evidence="5">
    <location>
        <begin position="578"/>
        <end position="617"/>
    </location>
</feature>
<keyword evidence="1 3" id="KW-1015">Disulfide bond</keyword>
<feature type="signal peptide" evidence="6">
    <location>
        <begin position="1"/>
        <end position="22"/>
    </location>
</feature>
<dbReference type="CDD" id="cd00055">
    <property type="entry name" value="EGF_Lam"/>
    <property type="match status" value="3"/>
</dbReference>
<feature type="disulfide bond" evidence="3">
    <location>
        <begin position="100"/>
        <end position="117"/>
    </location>
</feature>
<evidence type="ECO:0000313" key="8">
    <source>
        <dbReference type="Proteomes" id="UP000001554"/>
    </source>
</evidence>
<keyword evidence="8" id="KW-1185">Reference proteome</keyword>
<sequence length="778" mass="83813">MAACKIFLSSLLVMLLLKQSSGFYDIDWLWDSIEDPNKADTDDTKQQDCGCSQYGSEYWKGCDIFGQCSCFDNVQGEKCDRCIYGYWNIMSGLGCQSCGCDPVGALDSACDQSTGQCNCKEGFGGTNCGTCAPNYYGSTQDGCKACECNSDGSATQQCTADGTCSCKSDIFGDKCDKCRENYYDVTRGCLECPACYSAIKDQVANLRAMIQQLQQLIDQASGGTSITDPTFEARLAQTEKDAEDLLEQIRGGGTGTGGAVDELKDLLNDLRAKVSGIQNNVDNGRRDANDAADKVLSIRGIIAQITTLMGDMKDYMENEGKAIIDKAGGDTGAAAGDFDELVKKAQDLASEQEGDAQKIEDVSNNALSIAKEALKRIKGALDPDGGTDTSAAALDDLKAKLDQAAADLEQVKREADAALQKAETTDANARRILANAEARQSNMDVDGLKAQANTIKSDSDGLLGEINKLDTDGTAVVNDVTTNHDEASKQLQDAKKQIQRTDELLARVYAARQGADDAVKSAEEILSDAQKTLETLSDFANKVAKAETDAKAALTKEPNIRAIIVEAETATTDANTALGSAKTDADDAKNTAERAKRIADNTKTSAAQEKERADRLDQKATDLHNQAKTLQVDVNNFQNTGGLWDRKKKQADRDEAIIAEATTEAQRIQKEAEDTFNLMVDTDRRLQAILDKLADGSSAPDADTMKTLQQTYDNLQGQWNTLNIAQIVFNINAWMERNVVGVADVNIDELRAEVDNLEAIKNSLPDGCFRAEAGVEGT</sequence>
<evidence type="ECO:0000256" key="6">
    <source>
        <dbReference type="SAM" id="SignalP"/>
    </source>
</evidence>
<name>A0A9J7LLP7_BRAFL</name>
<feature type="chain" id="PRO_5039933365" evidence="6">
    <location>
        <begin position="23"/>
        <end position="778"/>
    </location>
</feature>
<gene>
    <name evidence="9" type="primary">LOC118421614</name>
</gene>
<feature type="coiled-coil region" evidence="4">
    <location>
        <begin position="394"/>
        <end position="439"/>
    </location>
</feature>
<keyword evidence="2 3" id="KW-0424">Laminin EGF-like domain</keyword>
<dbReference type="InterPro" id="IPR002049">
    <property type="entry name" value="LE_dom"/>
</dbReference>
<feature type="coiled-coil region" evidence="4">
    <location>
        <begin position="260"/>
        <end position="287"/>
    </location>
</feature>
<dbReference type="Proteomes" id="UP000001554">
    <property type="component" value="Chromosome 8"/>
</dbReference>
<reference evidence="8" key="1">
    <citation type="journal article" date="2020" name="Nat. Ecol. Evol.">
        <title>Deeply conserved synteny resolves early events in vertebrate evolution.</title>
        <authorList>
            <person name="Simakov O."/>
            <person name="Marletaz F."/>
            <person name="Yue J.X."/>
            <person name="O'Connell B."/>
            <person name="Jenkins J."/>
            <person name="Brandt A."/>
            <person name="Calef R."/>
            <person name="Tung C.H."/>
            <person name="Huang T.K."/>
            <person name="Schmutz J."/>
            <person name="Satoh N."/>
            <person name="Yu J.K."/>
            <person name="Putnam N.H."/>
            <person name="Green R.E."/>
            <person name="Rokhsar D.S."/>
        </authorList>
    </citation>
    <scope>NUCLEOTIDE SEQUENCE [LARGE SCALE GENOMIC DNA]</scope>
    <source>
        <strain evidence="8">S238N-H82</strain>
    </source>
</reference>
<feature type="disulfide bond" evidence="3">
    <location>
        <begin position="98"/>
        <end position="110"/>
    </location>
</feature>
<dbReference type="PROSITE" id="PS01248">
    <property type="entry name" value="EGF_LAM_1"/>
    <property type="match status" value="2"/>
</dbReference>
<feature type="compositionally biased region" description="Basic and acidic residues" evidence="5">
    <location>
        <begin position="608"/>
        <end position="617"/>
    </location>
</feature>
<feature type="coiled-coil region" evidence="4">
    <location>
        <begin position="477"/>
        <end position="504"/>
    </location>
</feature>
<keyword evidence="6" id="KW-0732">Signal</keyword>
<feature type="disulfide bond" evidence="3">
    <location>
        <begin position="70"/>
        <end position="79"/>
    </location>
</feature>
<organism evidence="8 9">
    <name type="scientific">Branchiostoma floridae</name>
    <name type="common">Florida lancelet</name>
    <name type="synonym">Amphioxus</name>
    <dbReference type="NCBI Taxonomy" id="7739"/>
    <lineage>
        <taxon>Eukaryota</taxon>
        <taxon>Metazoa</taxon>
        <taxon>Chordata</taxon>
        <taxon>Cephalochordata</taxon>
        <taxon>Leptocardii</taxon>
        <taxon>Amphioxiformes</taxon>
        <taxon>Branchiostomatidae</taxon>
        <taxon>Branchiostoma</taxon>
    </lineage>
</organism>
<feature type="disulfide bond" evidence="3">
    <location>
        <begin position="51"/>
        <end position="68"/>
    </location>
</feature>
<dbReference type="InterPro" id="IPR050440">
    <property type="entry name" value="Laminin/Netrin_ECM"/>
</dbReference>
<dbReference type="PANTHER" id="PTHR10574:SF406">
    <property type="entry name" value="LAMININ SUBUNIT ALPHA 5"/>
    <property type="match status" value="1"/>
</dbReference>
<dbReference type="SUPFAM" id="SSF58104">
    <property type="entry name" value="Methyl-accepting chemotaxis protein (MCP) signaling domain"/>
    <property type="match status" value="1"/>
</dbReference>
<evidence type="ECO:0000256" key="4">
    <source>
        <dbReference type="SAM" id="Coils"/>
    </source>
</evidence>
<dbReference type="AlphaFoldDB" id="A0A9J7LLP7"/>
<dbReference type="Gene3D" id="2.10.25.10">
    <property type="entry name" value="Laminin"/>
    <property type="match status" value="3"/>
</dbReference>
<dbReference type="Pfam" id="PF00053">
    <property type="entry name" value="EGF_laminin"/>
    <property type="match status" value="3"/>
</dbReference>
<dbReference type="OrthoDB" id="18487at2759"/>